<organism evidence="2">
    <name type="scientific">Odontella aurita</name>
    <dbReference type="NCBI Taxonomy" id="265563"/>
    <lineage>
        <taxon>Eukaryota</taxon>
        <taxon>Sar</taxon>
        <taxon>Stramenopiles</taxon>
        <taxon>Ochrophyta</taxon>
        <taxon>Bacillariophyta</taxon>
        <taxon>Mediophyceae</taxon>
        <taxon>Biddulphiophycidae</taxon>
        <taxon>Eupodiscales</taxon>
        <taxon>Odontellaceae</taxon>
        <taxon>Odontella</taxon>
    </lineage>
</organism>
<feature type="chain" id="PRO_5030604779" description="Glutaredoxin domain-containing protein" evidence="1">
    <location>
        <begin position="25"/>
        <end position="232"/>
    </location>
</feature>
<sequence length="232" mass="25509">MGQLWRFLFTVIIPLGLFNVSTDAWSAEKALLDWFKNSDIVSKLHEEHVASESVRHMFKGTPLVSAPDDAKMKFAEGPFGSMVAQFMASEQEVLGDWKVDKIVEAANANFDTEEANNLLEKELTGNVVTMFSFVDCPWCLLGKRLLSGEPYCLADGDGVLEIVELEELGPKGKALRAAIALETRRTSMPAVFIGRKAIGGYTDGMPGLMKLHEDGALMEMIDLAKPSSNSMF</sequence>
<dbReference type="SUPFAM" id="SSF52833">
    <property type="entry name" value="Thioredoxin-like"/>
    <property type="match status" value="1"/>
</dbReference>
<dbReference type="AlphaFoldDB" id="A0A7S4I532"/>
<dbReference type="PANTHER" id="PTHR45694:SF18">
    <property type="entry name" value="GLUTAREDOXIN-1-RELATED"/>
    <property type="match status" value="1"/>
</dbReference>
<accession>A0A7S4I532</accession>
<dbReference type="EMBL" id="HBKQ01010985">
    <property type="protein sequence ID" value="CAE2218453.1"/>
    <property type="molecule type" value="Transcribed_RNA"/>
</dbReference>
<reference evidence="2" key="1">
    <citation type="submission" date="2021-01" db="EMBL/GenBank/DDBJ databases">
        <authorList>
            <person name="Corre E."/>
            <person name="Pelletier E."/>
            <person name="Niang G."/>
            <person name="Scheremetjew M."/>
            <person name="Finn R."/>
            <person name="Kale V."/>
            <person name="Holt S."/>
            <person name="Cochrane G."/>
            <person name="Meng A."/>
            <person name="Brown T."/>
            <person name="Cohen L."/>
        </authorList>
    </citation>
    <scope>NUCLEOTIDE SEQUENCE</scope>
    <source>
        <strain evidence="2">Isolate 1302-5</strain>
    </source>
</reference>
<dbReference type="GO" id="GO:0005737">
    <property type="term" value="C:cytoplasm"/>
    <property type="evidence" value="ECO:0007669"/>
    <property type="project" value="TreeGrafter"/>
</dbReference>
<name>A0A7S4I532_9STRA</name>
<dbReference type="InterPro" id="IPR036249">
    <property type="entry name" value="Thioredoxin-like_sf"/>
</dbReference>
<evidence type="ECO:0000313" key="2">
    <source>
        <dbReference type="EMBL" id="CAE2218453.1"/>
    </source>
</evidence>
<gene>
    <name evidence="2" type="ORF">OAUR00152_LOCUS7387</name>
</gene>
<feature type="signal peptide" evidence="1">
    <location>
        <begin position="1"/>
        <end position="24"/>
    </location>
</feature>
<proteinExistence type="predicted"/>
<dbReference type="PANTHER" id="PTHR45694">
    <property type="entry name" value="GLUTAREDOXIN 2"/>
    <property type="match status" value="1"/>
</dbReference>
<evidence type="ECO:0000256" key="1">
    <source>
        <dbReference type="SAM" id="SignalP"/>
    </source>
</evidence>
<dbReference type="GO" id="GO:0034599">
    <property type="term" value="P:cellular response to oxidative stress"/>
    <property type="evidence" value="ECO:0007669"/>
    <property type="project" value="TreeGrafter"/>
</dbReference>
<dbReference type="PROSITE" id="PS51354">
    <property type="entry name" value="GLUTAREDOXIN_2"/>
    <property type="match status" value="1"/>
</dbReference>
<evidence type="ECO:0008006" key="3">
    <source>
        <dbReference type="Google" id="ProtNLM"/>
    </source>
</evidence>
<dbReference type="Gene3D" id="3.40.30.10">
    <property type="entry name" value="Glutaredoxin"/>
    <property type="match status" value="1"/>
</dbReference>
<keyword evidence="1" id="KW-0732">Signal</keyword>
<protein>
    <recommendedName>
        <fullName evidence="3">Glutaredoxin domain-containing protein</fullName>
    </recommendedName>
</protein>
<dbReference type="GO" id="GO:0015038">
    <property type="term" value="F:glutathione disulfide oxidoreductase activity"/>
    <property type="evidence" value="ECO:0007669"/>
    <property type="project" value="TreeGrafter"/>
</dbReference>